<evidence type="ECO:0000313" key="9">
    <source>
        <dbReference type="Proteomes" id="UP000621930"/>
    </source>
</evidence>
<keyword evidence="8" id="KW-0238">DNA-binding</keyword>
<evidence type="ECO:0000256" key="2">
    <source>
        <dbReference type="ARBA" id="ARBA00022475"/>
    </source>
</evidence>
<organism evidence="8 9">
    <name type="scientific">Acinetobacter pecorum</name>
    <dbReference type="NCBI Taxonomy" id="2762215"/>
    <lineage>
        <taxon>Bacteria</taxon>
        <taxon>Pseudomonadati</taxon>
        <taxon>Pseudomonadota</taxon>
        <taxon>Gammaproteobacteria</taxon>
        <taxon>Moraxellales</taxon>
        <taxon>Moraxellaceae</taxon>
        <taxon>Acinetobacter</taxon>
    </lineage>
</organism>
<dbReference type="SUPFAM" id="SSF52540">
    <property type="entry name" value="P-loop containing nucleoside triphosphate hydrolases"/>
    <property type="match status" value="1"/>
</dbReference>
<evidence type="ECO:0000256" key="5">
    <source>
        <dbReference type="ARBA" id="ARBA00023136"/>
    </source>
</evidence>
<dbReference type="GO" id="GO:0003677">
    <property type="term" value="F:DNA binding"/>
    <property type="evidence" value="ECO:0007669"/>
    <property type="project" value="UniProtKB-KW"/>
</dbReference>
<dbReference type="InterPro" id="IPR051539">
    <property type="entry name" value="T4SS-coupling_protein"/>
</dbReference>
<feature type="domain" description="Type IV secretion system coupling protein TraD DNA-binding" evidence="7">
    <location>
        <begin position="157"/>
        <end position="521"/>
    </location>
</feature>
<sequence length="597" mass="66942">MKNALNTKQEWKIEEGLAVTGITFLVISVALEYLSWNVQIPFTRDLKWTNWPLLAKALWGCTLSTLGIQTKAWLDIAAMLDVYGYKTLFYCHFYTPLVLALPASGFLGYVCAKPRDQYHARGNILLSGTEAVSYAQRKVKVLDKKIQSADLPIGMLIHTRIRLPVGIETRGLALIGAPSAGKTQIMKQMMLDMLEQQPYAKICLLDNKGDFTEILDESQSLIIAPWDSRGVAWDIGQDIRTELDAGLLAHALIPTIKGDNAVFSDASRVALIGFIVCLQQKHGMHWGWKHLAQCLEWSREQVIAAFKQYYPIGLKIFREDSKSSDSVDFTLIANLSFLRQFAQAWPTSIDGFSLRKWICDESEEKPILLLQVSKAFPLISDAYICALLNVLSKLILSPTFTDSSTRRIHFILDEIAQVPYIEQLKNLAALGRSKGACIWLGVQDFDLLVDQYGQHEVNSLIGMMQTKLILSMGSGTGADFASKLIGDREIFTEDFDENGNRIPLTQSQRLVSPSEISQLPQPTLQHGIQGWMTITGWDAVLRLTWPIKKFEKIREGVELAEWIDQIPVADVADHALEAVSSGKKRLIKKSNKLQDET</sequence>
<dbReference type="PANTHER" id="PTHR37937:SF1">
    <property type="entry name" value="CONJUGATIVE TRANSFER: DNA TRANSPORT"/>
    <property type="match status" value="1"/>
</dbReference>
<protein>
    <submittedName>
        <fullName evidence="8">Type IV secretion system DNA-binding domain-containing protein</fullName>
    </submittedName>
</protein>
<keyword evidence="5 6" id="KW-0472">Membrane</keyword>
<proteinExistence type="predicted"/>
<gene>
    <name evidence="8" type="ORF">H9629_10395</name>
</gene>
<dbReference type="Proteomes" id="UP000621930">
    <property type="component" value="Unassembled WGS sequence"/>
</dbReference>
<dbReference type="InterPro" id="IPR027417">
    <property type="entry name" value="P-loop_NTPase"/>
</dbReference>
<keyword evidence="4 6" id="KW-1133">Transmembrane helix</keyword>
<accession>A0ABR8VZ07</accession>
<evidence type="ECO:0000256" key="1">
    <source>
        <dbReference type="ARBA" id="ARBA00004651"/>
    </source>
</evidence>
<feature type="transmembrane region" description="Helical" evidence="6">
    <location>
        <begin position="89"/>
        <end position="110"/>
    </location>
</feature>
<feature type="transmembrane region" description="Helical" evidence="6">
    <location>
        <begin position="16"/>
        <end position="36"/>
    </location>
</feature>
<keyword evidence="2" id="KW-1003">Cell membrane</keyword>
<comment type="caution">
    <text evidence="8">The sequence shown here is derived from an EMBL/GenBank/DDBJ whole genome shotgun (WGS) entry which is preliminary data.</text>
</comment>
<evidence type="ECO:0000256" key="6">
    <source>
        <dbReference type="SAM" id="Phobius"/>
    </source>
</evidence>
<reference evidence="8 9" key="1">
    <citation type="submission" date="2020-08" db="EMBL/GenBank/DDBJ databases">
        <title>A Genomic Blueprint of the Chicken Gut Microbiome.</title>
        <authorList>
            <person name="Gilroy R."/>
            <person name="Ravi A."/>
            <person name="Getino M."/>
            <person name="Pursley I."/>
            <person name="Horton D.L."/>
            <person name="Alikhan N.-F."/>
            <person name="Baker D."/>
            <person name="Gharbi K."/>
            <person name="Hall N."/>
            <person name="Watson M."/>
            <person name="Adriaenssens E.M."/>
            <person name="Foster-Nyarko E."/>
            <person name="Jarju S."/>
            <person name="Secka A."/>
            <person name="Antonio M."/>
            <person name="Oren A."/>
            <person name="Chaudhuri R."/>
            <person name="La Ragione R.M."/>
            <person name="Hildebrand F."/>
            <person name="Pallen M.J."/>
        </authorList>
    </citation>
    <scope>NUCLEOTIDE SEQUENCE [LARGE SCALE GENOMIC DNA]</scope>
    <source>
        <strain evidence="8 9">Sa1BUA6</strain>
    </source>
</reference>
<keyword evidence="9" id="KW-1185">Reference proteome</keyword>
<comment type="subcellular location">
    <subcellularLocation>
        <location evidence="1">Cell membrane</location>
        <topology evidence="1">Multi-pass membrane protein</topology>
    </subcellularLocation>
</comment>
<evidence type="ECO:0000259" key="7">
    <source>
        <dbReference type="Pfam" id="PF10412"/>
    </source>
</evidence>
<dbReference type="InterPro" id="IPR019476">
    <property type="entry name" value="T4SS_TraD_DNA-bd"/>
</dbReference>
<dbReference type="CDD" id="cd01127">
    <property type="entry name" value="TrwB_TraG_TraD_VirD4"/>
    <property type="match status" value="1"/>
</dbReference>
<evidence type="ECO:0000313" key="8">
    <source>
        <dbReference type="EMBL" id="MBD8009746.1"/>
    </source>
</evidence>
<evidence type="ECO:0000256" key="4">
    <source>
        <dbReference type="ARBA" id="ARBA00022989"/>
    </source>
</evidence>
<name>A0ABR8VZ07_9GAMM</name>
<keyword evidence="3 6" id="KW-0812">Transmembrane</keyword>
<dbReference type="PANTHER" id="PTHR37937">
    <property type="entry name" value="CONJUGATIVE TRANSFER: DNA TRANSPORT"/>
    <property type="match status" value="1"/>
</dbReference>
<dbReference type="EMBL" id="JACSPT010000012">
    <property type="protein sequence ID" value="MBD8009746.1"/>
    <property type="molecule type" value="Genomic_DNA"/>
</dbReference>
<dbReference type="Gene3D" id="3.40.50.300">
    <property type="entry name" value="P-loop containing nucleotide triphosphate hydrolases"/>
    <property type="match status" value="2"/>
</dbReference>
<dbReference type="Pfam" id="PF10412">
    <property type="entry name" value="TrwB_AAD_bind"/>
    <property type="match status" value="1"/>
</dbReference>
<evidence type="ECO:0000256" key="3">
    <source>
        <dbReference type="ARBA" id="ARBA00022692"/>
    </source>
</evidence>
<dbReference type="RefSeq" id="WP_191731041.1">
    <property type="nucleotide sequence ID" value="NZ_JACSPT010000012.1"/>
</dbReference>